<protein>
    <recommendedName>
        <fullName evidence="3">IS4 family transposase</fullName>
    </recommendedName>
</protein>
<dbReference type="Proteomes" id="UP000078309">
    <property type="component" value="Unassembled WGS sequence"/>
</dbReference>
<accession>A0ABD4QZ92</accession>
<reference evidence="1 2" key="1">
    <citation type="journal article" date="2017" name="J. Fish Dis.">
        <title>Comparative assessment of Vibrio virulence in marine fish larvae.</title>
        <authorList>
            <person name="Ronneseth A."/>
            <person name="Castillo D."/>
            <person name="D'Alvise P."/>
            <person name="Tonnesen O."/>
            <person name="Haugland G."/>
            <person name="Grotkjaer T."/>
            <person name="Engell-Sorensen K."/>
            <person name="Norremark L."/>
            <person name="Bergh O."/>
            <person name="Wergeland H.I."/>
            <person name="Gram L."/>
        </authorList>
    </citation>
    <scope>NUCLEOTIDE SEQUENCE [LARGE SCALE GENOMIC DNA]</scope>
    <source>
        <strain evidence="1 2">90-11-286</strain>
    </source>
</reference>
<evidence type="ECO:0008006" key="3">
    <source>
        <dbReference type="Google" id="ProtNLM"/>
    </source>
</evidence>
<gene>
    <name evidence="1" type="ORF">PL14_18265</name>
</gene>
<proteinExistence type="predicted"/>
<dbReference type="AntiFam" id="ANF00258">
    <property type="entry name" value="Domain of unknown function (DUF1196)"/>
</dbReference>
<dbReference type="AlphaFoldDB" id="A0ABD4QZ92"/>
<name>A0ABD4QZ92_VIBAN</name>
<comment type="caution">
    <text evidence="1">The sequence shown here is derived from an EMBL/GenBank/DDBJ whole genome shotgun (WGS) entry which is preliminary data.</text>
</comment>
<evidence type="ECO:0000313" key="1">
    <source>
        <dbReference type="EMBL" id="MBT2920612.1"/>
    </source>
</evidence>
<sequence>LLLHNARLRGWQRIPLNPNTTTVTTAAQWDWKRRALTVPLEAFVMCVFLMPTLPFKGVAKGIYAKQHSIKSHHMHKTKMLHIDIFRL</sequence>
<organism evidence="1 2">
    <name type="scientific">Vibrio anguillarum</name>
    <name type="common">Listonella anguillarum</name>
    <dbReference type="NCBI Taxonomy" id="55601"/>
    <lineage>
        <taxon>Bacteria</taxon>
        <taxon>Pseudomonadati</taxon>
        <taxon>Pseudomonadota</taxon>
        <taxon>Gammaproteobacteria</taxon>
        <taxon>Vibrionales</taxon>
        <taxon>Vibrionaceae</taxon>
        <taxon>Vibrio</taxon>
    </lineage>
</organism>
<dbReference type="RefSeq" id="WP_215808119.1">
    <property type="nucleotide sequence ID" value="NZ_JAHGUI010000128.1"/>
</dbReference>
<evidence type="ECO:0000313" key="2">
    <source>
        <dbReference type="Proteomes" id="UP000078309"/>
    </source>
</evidence>
<feature type="non-terminal residue" evidence="1">
    <location>
        <position position="1"/>
    </location>
</feature>
<dbReference type="EMBL" id="JAHGUI010000128">
    <property type="protein sequence ID" value="MBT2920612.1"/>
    <property type="molecule type" value="Genomic_DNA"/>
</dbReference>